<evidence type="ECO:0000256" key="3">
    <source>
        <dbReference type="ARBA" id="ARBA00022898"/>
    </source>
</evidence>
<proteinExistence type="inferred from homology"/>
<dbReference type="InterPro" id="IPR015421">
    <property type="entry name" value="PyrdxlP-dep_Trfase_major"/>
</dbReference>
<dbReference type="STRING" id="1650663.GCA_001486665_01779"/>
<evidence type="ECO:0000259" key="6">
    <source>
        <dbReference type="Pfam" id="PF00155"/>
    </source>
</evidence>
<evidence type="ECO:0000256" key="4">
    <source>
        <dbReference type="ARBA" id="ARBA00023239"/>
    </source>
</evidence>
<dbReference type="InterPro" id="IPR051798">
    <property type="entry name" value="Class-II_PLP-Dep_Aminotrans"/>
</dbReference>
<evidence type="ECO:0000256" key="5">
    <source>
        <dbReference type="ARBA" id="ARBA00037974"/>
    </source>
</evidence>
<protein>
    <recommendedName>
        <fullName evidence="2">cysteine-S-conjugate beta-lyase</fullName>
        <ecNumber evidence="2">4.4.1.13</ecNumber>
    </recommendedName>
</protein>
<comment type="cofactor">
    <cofactor evidence="1">
        <name>pyridoxal 5'-phosphate</name>
        <dbReference type="ChEBI" id="CHEBI:597326"/>
    </cofactor>
</comment>
<comment type="caution">
    <text evidence="7">The sequence shown here is derived from an EMBL/GenBank/DDBJ whole genome shotgun (WGS) entry which is preliminary data.</text>
</comment>
<organism evidence="7 8">
    <name type="scientific">Allofournierella massiliensis</name>
    <dbReference type="NCBI Taxonomy" id="1650663"/>
    <lineage>
        <taxon>Bacteria</taxon>
        <taxon>Bacillati</taxon>
        <taxon>Bacillota</taxon>
        <taxon>Clostridia</taxon>
        <taxon>Eubacteriales</taxon>
        <taxon>Oscillospiraceae</taxon>
        <taxon>Allofournierella</taxon>
    </lineage>
</organism>
<dbReference type="OrthoDB" id="9802872at2"/>
<dbReference type="SUPFAM" id="SSF53383">
    <property type="entry name" value="PLP-dependent transferases"/>
    <property type="match status" value="1"/>
</dbReference>
<feature type="domain" description="Aminotransferase class I/classII large" evidence="6">
    <location>
        <begin position="51"/>
        <end position="382"/>
    </location>
</feature>
<evidence type="ECO:0000313" key="7">
    <source>
        <dbReference type="EMBL" id="TCL61720.1"/>
    </source>
</evidence>
<dbReference type="GO" id="GO:0030170">
    <property type="term" value="F:pyridoxal phosphate binding"/>
    <property type="evidence" value="ECO:0007669"/>
    <property type="project" value="InterPro"/>
</dbReference>
<dbReference type="Pfam" id="PF00155">
    <property type="entry name" value="Aminotran_1_2"/>
    <property type="match status" value="1"/>
</dbReference>
<dbReference type="Gene3D" id="3.90.1150.10">
    <property type="entry name" value="Aspartate Aminotransferase, domain 1"/>
    <property type="match status" value="1"/>
</dbReference>
<dbReference type="Proteomes" id="UP000295184">
    <property type="component" value="Unassembled WGS sequence"/>
</dbReference>
<evidence type="ECO:0000256" key="2">
    <source>
        <dbReference type="ARBA" id="ARBA00012224"/>
    </source>
</evidence>
<comment type="similarity">
    <text evidence="5">Belongs to the class-II pyridoxal-phosphate-dependent aminotransferase family. MalY/PatB cystathionine beta-lyase subfamily.</text>
</comment>
<dbReference type="InterPro" id="IPR015422">
    <property type="entry name" value="PyrdxlP-dep_Trfase_small"/>
</dbReference>
<dbReference type="GO" id="GO:0047804">
    <property type="term" value="F:cysteine-S-conjugate beta-lyase activity"/>
    <property type="evidence" value="ECO:0007669"/>
    <property type="project" value="UniProtKB-EC"/>
</dbReference>
<name>A0A4R1R859_9FIRM</name>
<dbReference type="InterPro" id="IPR015424">
    <property type="entry name" value="PyrdxlP-dep_Trfase"/>
</dbReference>
<evidence type="ECO:0000313" key="8">
    <source>
        <dbReference type="Proteomes" id="UP000295184"/>
    </source>
</evidence>
<reference evidence="7 8" key="1">
    <citation type="submission" date="2019-03" db="EMBL/GenBank/DDBJ databases">
        <title>Genomic Encyclopedia of Type Strains, Phase IV (KMG-IV): sequencing the most valuable type-strain genomes for metagenomic binning, comparative biology and taxonomic classification.</title>
        <authorList>
            <person name="Goeker M."/>
        </authorList>
    </citation>
    <scope>NUCLEOTIDE SEQUENCE [LARGE SCALE GENOMIC DNA]</scope>
    <source>
        <strain evidence="7 8">DSM 100451</strain>
    </source>
</reference>
<dbReference type="CDD" id="cd00609">
    <property type="entry name" value="AAT_like"/>
    <property type="match status" value="1"/>
</dbReference>
<keyword evidence="4 7" id="KW-0456">Lyase</keyword>
<accession>A0A4R1R859</accession>
<dbReference type="EC" id="4.4.1.13" evidence="2"/>
<dbReference type="Gene3D" id="3.40.640.10">
    <property type="entry name" value="Type I PLP-dependent aspartate aminotransferase-like (Major domain)"/>
    <property type="match status" value="1"/>
</dbReference>
<sequence>MKYDFDRPIDRWNNFAAKYDEMEARFGRRDLIPMWIADMDLMTAQPILDAIDARNRQGIFGYTSRPDSYFEAVCQWQEKRNGWKPDPALCLYTLGVVPALCTFVREFSKPGDEILFTTPVYGEFFDSVENWGRKCLTVPLKEENGYYSMDFEAFEEALKRRPPLFILCNPHNPVGRAWTADELRRMGELCVQYGTLIISDEIHSDLMLFGHKHITMATVSEEIAANTITCTSATKTFNLAGLQASTLMFPNEKLRDTYQAFWKSMDVHRNNSFSLVAVEAAFRYGEEWLEQLLAHLERNVKYVEDYLKENIPEITLHRPECTYLLWLNCKGLGLAGDALPQFMINEAHLALNDGRGFGKTEGEGYMRMNIACPMCTLEKAMAQLKAAVDKHMGR</sequence>
<keyword evidence="3" id="KW-0663">Pyridoxal phosphate</keyword>
<gene>
    <name evidence="7" type="ORF">EDD77_101174</name>
</gene>
<dbReference type="AlphaFoldDB" id="A0A4R1R859"/>
<dbReference type="InterPro" id="IPR027619">
    <property type="entry name" value="C-S_lyase_PatB-like"/>
</dbReference>
<dbReference type="PANTHER" id="PTHR43525">
    <property type="entry name" value="PROTEIN MALY"/>
    <property type="match status" value="1"/>
</dbReference>
<dbReference type="NCBIfam" id="TIGR04350">
    <property type="entry name" value="C_S_lyase_PatB"/>
    <property type="match status" value="1"/>
</dbReference>
<dbReference type="RefSeq" id="WP_058964183.1">
    <property type="nucleotide sequence ID" value="NZ_CABKVM010000016.1"/>
</dbReference>
<dbReference type="InterPro" id="IPR004839">
    <property type="entry name" value="Aminotransferase_I/II_large"/>
</dbReference>
<evidence type="ECO:0000256" key="1">
    <source>
        <dbReference type="ARBA" id="ARBA00001933"/>
    </source>
</evidence>
<dbReference type="EMBL" id="SLUM01000001">
    <property type="protein sequence ID" value="TCL61720.1"/>
    <property type="molecule type" value="Genomic_DNA"/>
</dbReference>
<dbReference type="PANTHER" id="PTHR43525:SF1">
    <property type="entry name" value="PROTEIN MALY"/>
    <property type="match status" value="1"/>
</dbReference>